<evidence type="ECO:0000256" key="1">
    <source>
        <dbReference type="SAM" id="MobiDB-lite"/>
    </source>
</evidence>
<comment type="caution">
    <text evidence="2">The sequence shown here is derived from an EMBL/GenBank/DDBJ whole genome shotgun (WGS) entry which is preliminary data.</text>
</comment>
<evidence type="ECO:0000313" key="2">
    <source>
        <dbReference type="EMBL" id="GLY63802.1"/>
    </source>
</evidence>
<dbReference type="AlphaFoldDB" id="A0A9W6VDU2"/>
<protein>
    <submittedName>
        <fullName evidence="2">Uncharacterized protein</fullName>
    </submittedName>
</protein>
<gene>
    <name evidence="2" type="ORF">Atai01_04210</name>
</gene>
<evidence type="ECO:0000313" key="3">
    <source>
        <dbReference type="Proteomes" id="UP001165136"/>
    </source>
</evidence>
<dbReference type="Proteomes" id="UP001165136">
    <property type="component" value="Unassembled WGS sequence"/>
</dbReference>
<name>A0A9W6VDU2_9PSEU</name>
<keyword evidence="3" id="KW-1185">Reference proteome</keyword>
<accession>A0A9W6VDU2</accession>
<dbReference type="EMBL" id="BSTI01000001">
    <property type="protein sequence ID" value="GLY63802.1"/>
    <property type="molecule type" value="Genomic_DNA"/>
</dbReference>
<reference evidence="2" key="1">
    <citation type="submission" date="2023-03" db="EMBL/GenBank/DDBJ databases">
        <title>Amycolatopsis taiwanensis NBRC 103393.</title>
        <authorList>
            <person name="Ichikawa N."/>
            <person name="Sato H."/>
            <person name="Tonouchi N."/>
        </authorList>
    </citation>
    <scope>NUCLEOTIDE SEQUENCE</scope>
    <source>
        <strain evidence="2">NBRC 103393</strain>
    </source>
</reference>
<organism evidence="2 3">
    <name type="scientific">Amycolatopsis taiwanensis</name>
    <dbReference type="NCBI Taxonomy" id="342230"/>
    <lineage>
        <taxon>Bacteria</taxon>
        <taxon>Bacillati</taxon>
        <taxon>Actinomycetota</taxon>
        <taxon>Actinomycetes</taxon>
        <taxon>Pseudonocardiales</taxon>
        <taxon>Pseudonocardiaceae</taxon>
        <taxon>Amycolatopsis</taxon>
    </lineage>
</organism>
<sequence>MAQMREPSRGTAGTSRGGAGRGPAATRRPVHWMNSLEKQSLIQRAGRRSAARTVKAP</sequence>
<dbReference type="RefSeq" id="WP_285485656.1">
    <property type="nucleotide sequence ID" value="NZ_BSTI01000001.1"/>
</dbReference>
<feature type="region of interest" description="Disordered" evidence="1">
    <location>
        <begin position="1"/>
        <end position="57"/>
    </location>
</feature>
<proteinExistence type="predicted"/>